<dbReference type="EMBL" id="DXCK01000103">
    <property type="protein sequence ID" value="HIZ02079.1"/>
    <property type="molecule type" value="Genomic_DNA"/>
</dbReference>
<keyword evidence="1" id="KW-0732">Signal</keyword>
<dbReference type="InterPro" id="IPR032627">
    <property type="entry name" value="DUF4876"/>
</dbReference>
<proteinExistence type="predicted"/>
<sequence length="425" mass="46917">MNKYMKWLLVTAWMVASSACEDFRDANQADTVASIRANVTLTLAVENVASTQDFVVKFDNYDENLHISEECNGTESVTIEGLIPGIYTVTVSGTVFDTEGDEYYVNGNVVNQAILQDDTSLDITVQGLKVSPLVLKEIYYAGSRTPTNGVYFRDQFYEIYNNSAQTQYLDGVYFANLVPGKSSTTLPVWPESDGNNYAYAERVWRIPGNGTDYPLEPGESCVISQFAANHQLEIYNPNSPIDGSISEFEFNMNNATYPDQPAVDMIHIFYNGLASMGSIPQYLTSVFGPAIVIFRVPEGDNYDPVNDPNLKTTDLSKPNSSTYYAKIPISYVLDAVECIDNATAVNAKRVPAALDAGMTYVGSTYCGLSVARKPLTDENGEYMYNAVGALMFQDTNNSTDDFEGGVVPMIRRYDTGMPAWNHTLQ</sequence>
<reference evidence="2" key="2">
    <citation type="submission" date="2021-04" db="EMBL/GenBank/DDBJ databases">
        <authorList>
            <person name="Gilroy R."/>
        </authorList>
    </citation>
    <scope>NUCLEOTIDE SEQUENCE</scope>
    <source>
        <strain evidence="2">ChiHjej12B11-24981</strain>
    </source>
</reference>
<dbReference type="PROSITE" id="PS51257">
    <property type="entry name" value="PROKAR_LIPOPROTEIN"/>
    <property type="match status" value="1"/>
</dbReference>
<dbReference type="Proteomes" id="UP000824023">
    <property type="component" value="Unassembled WGS sequence"/>
</dbReference>
<reference evidence="2" key="1">
    <citation type="journal article" date="2021" name="PeerJ">
        <title>Extensive microbial diversity within the chicken gut microbiome revealed by metagenomics and culture.</title>
        <authorList>
            <person name="Gilroy R."/>
            <person name="Ravi A."/>
            <person name="Getino M."/>
            <person name="Pursley I."/>
            <person name="Horton D.L."/>
            <person name="Alikhan N.F."/>
            <person name="Baker D."/>
            <person name="Gharbi K."/>
            <person name="Hall N."/>
            <person name="Watson M."/>
            <person name="Adriaenssens E.M."/>
            <person name="Foster-Nyarko E."/>
            <person name="Jarju S."/>
            <person name="Secka A."/>
            <person name="Antonio M."/>
            <person name="Oren A."/>
            <person name="Chaudhuri R.R."/>
            <person name="La Ragione R."/>
            <person name="Hildebrand F."/>
            <person name="Pallen M.J."/>
        </authorList>
    </citation>
    <scope>NUCLEOTIDE SEQUENCE</scope>
    <source>
        <strain evidence="2">ChiHjej12B11-24981</strain>
    </source>
</reference>
<accession>A0A9D2CXV4</accession>
<organism evidence="2 3">
    <name type="scientific">Candidatus Bacteroides merdipullorum</name>
    <dbReference type="NCBI Taxonomy" id="2838474"/>
    <lineage>
        <taxon>Bacteria</taxon>
        <taxon>Pseudomonadati</taxon>
        <taxon>Bacteroidota</taxon>
        <taxon>Bacteroidia</taxon>
        <taxon>Bacteroidales</taxon>
        <taxon>Bacteroidaceae</taxon>
        <taxon>Bacteroides</taxon>
    </lineage>
</organism>
<name>A0A9D2CXV4_9BACE</name>
<feature type="chain" id="PRO_5038898769" evidence="1">
    <location>
        <begin position="20"/>
        <end position="425"/>
    </location>
</feature>
<gene>
    <name evidence="2" type="ORF">H9819_07525</name>
</gene>
<feature type="signal peptide" evidence="1">
    <location>
        <begin position="1"/>
        <end position="19"/>
    </location>
</feature>
<protein>
    <submittedName>
        <fullName evidence="2">DUF4876 domain-containing protein</fullName>
    </submittedName>
</protein>
<evidence type="ECO:0000256" key="1">
    <source>
        <dbReference type="SAM" id="SignalP"/>
    </source>
</evidence>
<dbReference type="Pfam" id="PF16215">
    <property type="entry name" value="DUF4876"/>
    <property type="match status" value="1"/>
</dbReference>
<evidence type="ECO:0000313" key="3">
    <source>
        <dbReference type="Proteomes" id="UP000824023"/>
    </source>
</evidence>
<evidence type="ECO:0000313" key="2">
    <source>
        <dbReference type="EMBL" id="HIZ02079.1"/>
    </source>
</evidence>
<dbReference type="AlphaFoldDB" id="A0A9D2CXV4"/>
<comment type="caution">
    <text evidence="2">The sequence shown here is derived from an EMBL/GenBank/DDBJ whole genome shotgun (WGS) entry which is preliminary data.</text>
</comment>